<comment type="caution">
    <text evidence="2">The sequence shown here is derived from an EMBL/GenBank/DDBJ whole genome shotgun (WGS) entry which is preliminary data.</text>
</comment>
<dbReference type="InterPro" id="IPR014788">
    <property type="entry name" value="AChE_tetra"/>
</dbReference>
<keyword evidence="3" id="KW-1185">Reference proteome</keyword>
<name>A0ABP0FYJ4_CLALP</name>
<protein>
    <recommendedName>
        <fullName evidence="1">Acetylcholinesterase tetramerisation domain-containing protein</fullName>
    </recommendedName>
</protein>
<accession>A0ABP0FYJ4</accession>
<gene>
    <name evidence="2" type="ORF">CVLEPA_LOCUS15270</name>
</gene>
<evidence type="ECO:0000259" key="1">
    <source>
        <dbReference type="Pfam" id="PF08674"/>
    </source>
</evidence>
<feature type="domain" description="Acetylcholinesterase tetramerisation" evidence="1">
    <location>
        <begin position="116"/>
        <end position="143"/>
    </location>
</feature>
<dbReference type="Proteomes" id="UP001642483">
    <property type="component" value="Unassembled WGS sequence"/>
</dbReference>
<sequence length="151" mass="17070">MPGRAHLAVMCRNNGLGSGIARACAVSGVGLQVGCPATKRLAGQQTEQVLAGLKRDTPAARRRRKFCEVFHEINQSYLKIPKDGDNVRSPAPQAFYCAFWEKYLPALEFATSEIDTVKAKWRIEFQKWLNSMDSWTHAFHHFSDDGSHYYH</sequence>
<evidence type="ECO:0000313" key="2">
    <source>
        <dbReference type="EMBL" id="CAK8684280.1"/>
    </source>
</evidence>
<organism evidence="2 3">
    <name type="scientific">Clavelina lepadiformis</name>
    <name type="common">Light-bulb sea squirt</name>
    <name type="synonym">Ascidia lepadiformis</name>
    <dbReference type="NCBI Taxonomy" id="159417"/>
    <lineage>
        <taxon>Eukaryota</taxon>
        <taxon>Metazoa</taxon>
        <taxon>Chordata</taxon>
        <taxon>Tunicata</taxon>
        <taxon>Ascidiacea</taxon>
        <taxon>Aplousobranchia</taxon>
        <taxon>Clavelinidae</taxon>
        <taxon>Clavelina</taxon>
    </lineage>
</organism>
<evidence type="ECO:0000313" key="3">
    <source>
        <dbReference type="Proteomes" id="UP001642483"/>
    </source>
</evidence>
<proteinExistence type="predicted"/>
<dbReference type="Pfam" id="PF08674">
    <property type="entry name" value="AChE_tetra"/>
    <property type="match status" value="1"/>
</dbReference>
<reference evidence="2 3" key="1">
    <citation type="submission" date="2024-02" db="EMBL/GenBank/DDBJ databases">
        <authorList>
            <person name="Daric V."/>
            <person name="Darras S."/>
        </authorList>
    </citation>
    <scope>NUCLEOTIDE SEQUENCE [LARGE SCALE GENOMIC DNA]</scope>
</reference>
<dbReference type="EMBL" id="CAWYQH010000097">
    <property type="protein sequence ID" value="CAK8684280.1"/>
    <property type="molecule type" value="Genomic_DNA"/>
</dbReference>